<accession>C0R938</accession>
<dbReference type="Proteomes" id="UP000006163">
    <property type="component" value="Plasmid VS116_lp28-3"/>
</dbReference>
<dbReference type="EMBL" id="CP001440">
    <property type="protein sequence ID" value="ACN52972.1"/>
    <property type="molecule type" value="Genomic_DNA"/>
</dbReference>
<dbReference type="AlphaFoldDB" id="C0R938"/>
<organism evidence="1 2">
    <name type="scientific">Borreliella valaisiana VS116</name>
    <dbReference type="NCBI Taxonomy" id="445987"/>
    <lineage>
        <taxon>Bacteria</taxon>
        <taxon>Pseudomonadati</taxon>
        <taxon>Spirochaetota</taxon>
        <taxon>Spirochaetia</taxon>
        <taxon>Spirochaetales</taxon>
        <taxon>Borreliaceae</taxon>
        <taxon>Borreliella</taxon>
    </lineage>
</organism>
<evidence type="ECO:0000313" key="2">
    <source>
        <dbReference type="Proteomes" id="UP000006163"/>
    </source>
</evidence>
<sequence length="38" mass="4293">MVAMPIGLSIFVFSNYHFTLETSSPIKALLLPFIFLFS</sequence>
<protein>
    <submittedName>
        <fullName evidence="1">Uncharacterized protein</fullName>
    </submittedName>
</protein>
<keyword evidence="2" id="KW-1185">Reference proteome</keyword>
<dbReference type="HOGENOM" id="CLU_3325290_0_0_12"/>
<geneLocation type="plasmid" evidence="1 2">
    <name>VS116_lp28-3</name>
</geneLocation>
<name>C0R938_BORVA</name>
<reference evidence="1 2" key="1">
    <citation type="journal article" date="2012" name="J. Bacteriol.">
        <title>Whole-Genome Sequences of Borrelia bissettii, Borrelia valaisiana, and Borrelia spielmanii.</title>
        <authorList>
            <person name="Schutzer S.E."/>
            <person name="Fraser-Liggett C.M."/>
            <person name="Qiu W.G."/>
            <person name="Kraiczy P."/>
            <person name="Mongodin E.F."/>
            <person name="Dunn J.J."/>
            <person name="Luft B.J."/>
            <person name="Casjens S.R."/>
        </authorList>
    </citation>
    <scope>NUCLEOTIDE SEQUENCE [LARGE SCALE GENOMIC DNA]</scope>
    <source>
        <strain evidence="1 2">VS116</strain>
        <plasmid evidence="1">VS116_lp28-3</plasmid>
    </source>
</reference>
<evidence type="ECO:0000313" key="1">
    <source>
        <dbReference type="EMBL" id="ACN52972.1"/>
    </source>
</evidence>
<keyword evidence="1" id="KW-0614">Plasmid</keyword>
<proteinExistence type="predicted"/>
<gene>
    <name evidence="1" type="ORF">BVAVS116_H0123</name>
</gene>